<keyword evidence="7 9" id="KW-1133">Transmembrane helix</keyword>
<keyword evidence="5 9" id="KW-0064">Aspartyl protease</keyword>
<comment type="caution">
    <text evidence="12">The sequence shown here is derived from an EMBL/GenBank/DDBJ whole genome shotgun (WGS) entry which is preliminary data.</text>
</comment>
<keyword evidence="13" id="KW-1185">Reference proteome</keyword>
<evidence type="ECO:0000256" key="1">
    <source>
        <dbReference type="ARBA" id="ARBA00006139"/>
    </source>
</evidence>
<dbReference type="HAMAP" id="MF_00161">
    <property type="entry name" value="LspA"/>
    <property type="match status" value="1"/>
</dbReference>
<name>A0A849A4S1_9ACTN</name>
<evidence type="ECO:0000256" key="7">
    <source>
        <dbReference type="ARBA" id="ARBA00022989"/>
    </source>
</evidence>
<feature type="transmembrane region" description="Helical" evidence="9">
    <location>
        <begin position="144"/>
        <end position="161"/>
    </location>
</feature>
<evidence type="ECO:0000256" key="9">
    <source>
        <dbReference type="HAMAP-Rule" id="MF_00161"/>
    </source>
</evidence>
<evidence type="ECO:0000256" key="4">
    <source>
        <dbReference type="ARBA" id="ARBA00022692"/>
    </source>
</evidence>
<dbReference type="NCBIfam" id="TIGR00077">
    <property type="entry name" value="lspA"/>
    <property type="match status" value="1"/>
</dbReference>
<dbReference type="EC" id="3.4.23.36" evidence="9"/>
<feature type="region of interest" description="Disordered" evidence="11">
    <location>
        <begin position="1"/>
        <end position="54"/>
    </location>
</feature>
<gene>
    <name evidence="9 12" type="primary">lspA</name>
    <name evidence="12" type="ORF">HKD39_02645</name>
</gene>
<feature type="compositionally biased region" description="Low complexity" evidence="11">
    <location>
        <begin position="24"/>
        <end position="47"/>
    </location>
</feature>
<evidence type="ECO:0000256" key="2">
    <source>
        <dbReference type="ARBA" id="ARBA00022475"/>
    </source>
</evidence>
<keyword evidence="8 9" id="KW-0472">Membrane</keyword>
<dbReference type="PANTHER" id="PTHR33695">
    <property type="entry name" value="LIPOPROTEIN SIGNAL PEPTIDASE"/>
    <property type="match status" value="1"/>
</dbReference>
<dbReference type="GO" id="GO:0005886">
    <property type="term" value="C:plasma membrane"/>
    <property type="evidence" value="ECO:0007669"/>
    <property type="project" value="UniProtKB-SubCell"/>
</dbReference>
<feature type="active site" evidence="9">
    <location>
        <position position="177"/>
    </location>
</feature>
<comment type="catalytic activity">
    <reaction evidence="9">
        <text>Release of signal peptides from bacterial membrane prolipoproteins. Hydrolyzes -Xaa-Yaa-Zaa-|-(S,diacylglyceryl)Cys-, in which Xaa is hydrophobic (preferably Leu), and Yaa (Ala or Ser) and Zaa (Gly or Ala) have small, neutral side chains.</text>
        <dbReference type="EC" id="3.4.23.36"/>
    </reaction>
</comment>
<dbReference type="PRINTS" id="PR00781">
    <property type="entry name" value="LIPOSIGPTASE"/>
</dbReference>
<comment type="function">
    <text evidence="9">This protein specifically catalyzes the removal of signal peptides from prolipoproteins.</text>
</comment>
<evidence type="ECO:0000313" key="13">
    <source>
        <dbReference type="Proteomes" id="UP000562984"/>
    </source>
</evidence>
<dbReference type="GO" id="GO:0004190">
    <property type="term" value="F:aspartic-type endopeptidase activity"/>
    <property type="evidence" value="ECO:0007669"/>
    <property type="project" value="UniProtKB-UniRule"/>
</dbReference>
<feature type="transmembrane region" description="Helical" evidence="9">
    <location>
        <begin position="62"/>
        <end position="83"/>
    </location>
</feature>
<protein>
    <recommendedName>
        <fullName evidence="9">Lipoprotein signal peptidase</fullName>
        <ecNumber evidence="9">3.4.23.36</ecNumber>
    </recommendedName>
    <alternativeName>
        <fullName evidence="9">Prolipoprotein signal peptidase</fullName>
    </alternativeName>
    <alternativeName>
        <fullName evidence="9">Signal peptidase II</fullName>
        <shortName evidence="9">SPase II</shortName>
    </alternativeName>
</protein>
<keyword evidence="2 9" id="KW-1003">Cell membrane</keyword>
<evidence type="ECO:0000256" key="11">
    <source>
        <dbReference type="SAM" id="MobiDB-lite"/>
    </source>
</evidence>
<feature type="transmembrane region" description="Helical" evidence="9">
    <location>
        <begin position="117"/>
        <end position="137"/>
    </location>
</feature>
<dbReference type="InterPro" id="IPR001872">
    <property type="entry name" value="Peptidase_A8"/>
</dbReference>
<reference evidence="12 13" key="1">
    <citation type="submission" date="2020-05" db="EMBL/GenBank/DDBJ databases">
        <title>Nakamurella sp. DB0629 isolated from air conditioner.</title>
        <authorList>
            <person name="Kim D.H."/>
            <person name="Kim D.-U."/>
        </authorList>
    </citation>
    <scope>NUCLEOTIDE SEQUENCE [LARGE SCALE GENOMIC DNA]</scope>
    <source>
        <strain evidence="12 13">DB0629</strain>
    </source>
</reference>
<dbReference type="AlphaFoldDB" id="A0A849A4S1"/>
<keyword evidence="6 9" id="KW-0378">Hydrolase</keyword>
<comment type="similarity">
    <text evidence="1 9 10">Belongs to the peptidase A8 family.</text>
</comment>
<dbReference type="EMBL" id="JABEND010000001">
    <property type="protein sequence ID" value="NNG34636.1"/>
    <property type="molecule type" value="Genomic_DNA"/>
</dbReference>
<feature type="transmembrane region" description="Helical" evidence="9">
    <location>
        <begin position="191"/>
        <end position="214"/>
    </location>
</feature>
<evidence type="ECO:0000256" key="10">
    <source>
        <dbReference type="RuleBase" id="RU004181"/>
    </source>
</evidence>
<evidence type="ECO:0000256" key="5">
    <source>
        <dbReference type="ARBA" id="ARBA00022750"/>
    </source>
</evidence>
<evidence type="ECO:0000313" key="12">
    <source>
        <dbReference type="EMBL" id="NNG34636.1"/>
    </source>
</evidence>
<dbReference type="UniPathway" id="UPA00665"/>
<evidence type="ECO:0000256" key="3">
    <source>
        <dbReference type="ARBA" id="ARBA00022670"/>
    </source>
</evidence>
<feature type="compositionally biased region" description="Basic and acidic residues" evidence="11">
    <location>
        <begin position="1"/>
        <end position="11"/>
    </location>
</feature>
<feature type="active site" evidence="9">
    <location>
        <position position="196"/>
    </location>
</feature>
<sequence>MSHPAERREPSDQPSRPPAGSVDPAEPVQSAAPAEPAAPVESAADPSQPAAGAHRRRSRLPLVLTLAALCLLIDQVAKSLAVANLDPANPPRLLGGLVYLSLLRNPGAAWSIGGDTGMTWIFAVVAVIVAVVIVRVAAKLTSTLWAVSLGLILGGAMGNLADRLFRSPGPFRGHVVDFLSVFGPNGEHFPVFNTADCFITVGAVLLVLTALLGIDFDGTRGEKQPAAKDSADE</sequence>
<comment type="subcellular location">
    <subcellularLocation>
        <location evidence="9">Cell membrane</location>
        <topology evidence="9">Multi-pass membrane protein</topology>
    </subcellularLocation>
</comment>
<keyword evidence="3 9" id="KW-0645">Protease</keyword>
<dbReference type="Pfam" id="PF01252">
    <property type="entry name" value="Peptidase_A8"/>
    <property type="match status" value="1"/>
</dbReference>
<evidence type="ECO:0000256" key="8">
    <source>
        <dbReference type="ARBA" id="ARBA00023136"/>
    </source>
</evidence>
<organism evidence="12 13">
    <name type="scientific">Nakamurella aerolata</name>
    <dbReference type="NCBI Taxonomy" id="1656892"/>
    <lineage>
        <taxon>Bacteria</taxon>
        <taxon>Bacillati</taxon>
        <taxon>Actinomycetota</taxon>
        <taxon>Actinomycetes</taxon>
        <taxon>Nakamurellales</taxon>
        <taxon>Nakamurellaceae</taxon>
        <taxon>Nakamurella</taxon>
    </lineage>
</organism>
<evidence type="ECO:0000256" key="6">
    <source>
        <dbReference type="ARBA" id="ARBA00022801"/>
    </source>
</evidence>
<dbReference type="GO" id="GO:0006508">
    <property type="term" value="P:proteolysis"/>
    <property type="evidence" value="ECO:0007669"/>
    <property type="project" value="UniProtKB-KW"/>
</dbReference>
<dbReference type="Proteomes" id="UP000562984">
    <property type="component" value="Unassembled WGS sequence"/>
</dbReference>
<dbReference type="PANTHER" id="PTHR33695:SF1">
    <property type="entry name" value="LIPOPROTEIN SIGNAL PEPTIDASE"/>
    <property type="match status" value="1"/>
</dbReference>
<proteinExistence type="inferred from homology"/>
<keyword evidence="4 9" id="KW-0812">Transmembrane</keyword>
<dbReference type="RefSeq" id="WP_343074531.1">
    <property type="nucleotide sequence ID" value="NZ_JABEND010000001.1"/>
</dbReference>
<comment type="pathway">
    <text evidence="9">Protein modification; lipoprotein biosynthesis (signal peptide cleavage).</text>
</comment>
<accession>A0A849A4S1</accession>